<proteinExistence type="predicted"/>
<accession>A0ABV9XV82</accession>
<comment type="caution">
    <text evidence="2">The sequence shown here is derived from an EMBL/GenBank/DDBJ whole genome shotgun (WGS) entry which is preliminary data.</text>
</comment>
<feature type="region of interest" description="Disordered" evidence="1">
    <location>
        <begin position="128"/>
        <end position="147"/>
    </location>
</feature>
<gene>
    <name evidence="2" type="ORF">ACFPFM_10970</name>
</gene>
<keyword evidence="3" id="KW-1185">Reference proteome</keyword>
<sequence length="208" mass="21532">MAVSAKDIARRVLEEDRRRARLRTTAIRDVARAAEAAEDVERGSDERIAGLRRRHRERVAVLREQLGKDVEAERAKKQVARVGLAQTVVAALKVFDEVELARYTGMSDQMVASLVRLARSASAGGEAVESEKVTDGAGGVGEDVTGVGVDGEPDVVSGFGEDVSSGVVLPDGEGGGDAPAVGGGHRWGAGGVGVGGGEYLPEAGSMSP</sequence>
<protein>
    <submittedName>
        <fullName evidence="2">Uncharacterized protein</fullName>
    </submittedName>
</protein>
<evidence type="ECO:0000256" key="1">
    <source>
        <dbReference type="SAM" id="MobiDB-lite"/>
    </source>
</evidence>
<evidence type="ECO:0000313" key="3">
    <source>
        <dbReference type="Proteomes" id="UP001595833"/>
    </source>
</evidence>
<name>A0ABV9XV82_9PSEU</name>
<evidence type="ECO:0000313" key="2">
    <source>
        <dbReference type="EMBL" id="MFC5054278.1"/>
    </source>
</evidence>
<organism evidence="2 3">
    <name type="scientific">Saccharothrix xinjiangensis</name>
    <dbReference type="NCBI Taxonomy" id="204798"/>
    <lineage>
        <taxon>Bacteria</taxon>
        <taxon>Bacillati</taxon>
        <taxon>Actinomycetota</taxon>
        <taxon>Actinomycetes</taxon>
        <taxon>Pseudonocardiales</taxon>
        <taxon>Pseudonocardiaceae</taxon>
        <taxon>Saccharothrix</taxon>
    </lineage>
</organism>
<dbReference type="RefSeq" id="WP_344041534.1">
    <property type="nucleotide sequence ID" value="NZ_BAAAKE010000029.1"/>
</dbReference>
<reference evidence="3" key="1">
    <citation type="journal article" date="2019" name="Int. J. Syst. Evol. Microbiol.">
        <title>The Global Catalogue of Microorganisms (GCM) 10K type strain sequencing project: providing services to taxonomists for standard genome sequencing and annotation.</title>
        <authorList>
            <consortium name="The Broad Institute Genomics Platform"/>
            <consortium name="The Broad Institute Genome Sequencing Center for Infectious Disease"/>
            <person name="Wu L."/>
            <person name="Ma J."/>
        </authorList>
    </citation>
    <scope>NUCLEOTIDE SEQUENCE [LARGE SCALE GENOMIC DNA]</scope>
    <source>
        <strain evidence="3">KCTC 12848</strain>
    </source>
</reference>
<dbReference type="Proteomes" id="UP001595833">
    <property type="component" value="Unassembled WGS sequence"/>
</dbReference>
<dbReference type="EMBL" id="JBHSJB010000010">
    <property type="protein sequence ID" value="MFC5054278.1"/>
    <property type="molecule type" value="Genomic_DNA"/>
</dbReference>